<evidence type="ECO:0000259" key="4">
    <source>
        <dbReference type="PROSITE" id="PS51118"/>
    </source>
</evidence>
<dbReference type="InterPro" id="IPR036390">
    <property type="entry name" value="WH_DNA-bd_sf"/>
</dbReference>
<evidence type="ECO:0000313" key="5">
    <source>
        <dbReference type="EMBL" id="SIS90433.1"/>
    </source>
</evidence>
<evidence type="ECO:0000256" key="1">
    <source>
        <dbReference type="ARBA" id="ARBA00023015"/>
    </source>
</evidence>
<dbReference type="AlphaFoldDB" id="A0A1N7MWD6"/>
<dbReference type="PROSITE" id="PS51118">
    <property type="entry name" value="HTH_HXLR"/>
    <property type="match status" value="1"/>
</dbReference>
<organism evidence="5 6">
    <name type="scientific">Filimonas lacunae</name>
    <dbReference type="NCBI Taxonomy" id="477680"/>
    <lineage>
        <taxon>Bacteria</taxon>
        <taxon>Pseudomonadati</taxon>
        <taxon>Bacteroidota</taxon>
        <taxon>Chitinophagia</taxon>
        <taxon>Chitinophagales</taxon>
        <taxon>Chitinophagaceae</taxon>
        <taxon>Filimonas</taxon>
    </lineage>
</organism>
<name>A0A1N7MWD6_9BACT</name>
<sequence>MYERKTPLTIDCGLHLTREVLSGKWKPALLNAISMDIKRPSEMLRLLPGATRRVLNVQLRELEGHGLVEKKTYPQLPPKVEYSLTEVGWSLMPVIDAMNQWGDANRSHLETVITQDPKINETSKSACKIYRQMAADRKIG</sequence>
<dbReference type="EMBL" id="FTOR01000002">
    <property type="protein sequence ID" value="SIS90433.1"/>
    <property type="molecule type" value="Genomic_DNA"/>
</dbReference>
<dbReference type="InterPro" id="IPR036388">
    <property type="entry name" value="WH-like_DNA-bd_sf"/>
</dbReference>
<evidence type="ECO:0000256" key="3">
    <source>
        <dbReference type="ARBA" id="ARBA00023163"/>
    </source>
</evidence>
<dbReference type="STRING" id="477680.SAMN05421788_1022"/>
<gene>
    <name evidence="5" type="ORF">SAMN05421788_1022</name>
</gene>
<dbReference type="InterPro" id="IPR002577">
    <property type="entry name" value="HTH_HxlR"/>
</dbReference>
<dbReference type="OrthoDB" id="8231503at2"/>
<feature type="domain" description="HTH hxlR-type" evidence="4">
    <location>
        <begin position="12"/>
        <end position="110"/>
    </location>
</feature>
<reference evidence="6" key="1">
    <citation type="submission" date="2017-01" db="EMBL/GenBank/DDBJ databases">
        <authorList>
            <person name="Varghese N."/>
            <person name="Submissions S."/>
        </authorList>
    </citation>
    <scope>NUCLEOTIDE SEQUENCE [LARGE SCALE GENOMIC DNA]</scope>
    <source>
        <strain evidence="6">DSM 21054</strain>
    </source>
</reference>
<dbReference type="PANTHER" id="PTHR33204">
    <property type="entry name" value="TRANSCRIPTIONAL REGULATOR, MARR FAMILY"/>
    <property type="match status" value="1"/>
</dbReference>
<dbReference type="Gene3D" id="1.10.10.10">
    <property type="entry name" value="Winged helix-like DNA-binding domain superfamily/Winged helix DNA-binding domain"/>
    <property type="match status" value="1"/>
</dbReference>
<keyword evidence="3" id="KW-0804">Transcription</keyword>
<dbReference type="SUPFAM" id="SSF46785">
    <property type="entry name" value="Winged helix' DNA-binding domain"/>
    <property type="match status" value="1"/>
</dbReference>
<evidence type="ECO:0000256" key="2">
    <source>
        <dbReference type="ARBA" id="ARBA00023125"/>
    </source>
</evidence>
<keyword evidence="1" id="KW-0805">Transcription regulation</keyword>
<dbReference type="GO" id="GO:0003677">
    <property type="term" value="F:DNA binding"/>
    <property type="evidence" value="ECO:0007669"/>
    <property type="project" value="UniProtKB-KW"/>
</dbReference>
<dbReference type="RefSeq" id="WP_076377449.1">
    <property type="nucleotide sequence ID" value="NZ_AP017422.1"/>
</dbReference>
<dbReference type="Proteomes" id="UP000186917">
    <property type="component" value="Unassembled WGS sequence"/>
</dbReference>
<protein>
    <submittedName>
        <fullName evidence="5">Transcriptional regulator, HxlR family</fullName>
    </submittedName>
</protein>
<dbReference type="PANTHER" id="PTHR33204:SF29">
    <property type="entry name" value="TRANSCRIPTIONAL REGULATOR"/>
    <property type="match status" value="1"/>
</dbReference>
<evidence type="ECO:0000313" key="6">
    <source>
        <dbReference type="Proteomes" id="UP000186917"/>
    </source>
</evidence>
<keyword evidence="6" id="KW-1185">Reference proteome</keyword>
<accession>A0A1N7MWD6</accession>
<proteinExistence type="predicted"/>
<dbReference type="Pfam" id="PF01638">
    <property type="entry name" value="HxlR"/>
    <property type="match status" value="1"/>
</dbReference>
<keyword evidence="2" id="KW-0238">DNA-binding</keyword>